<evidence type="ECO:0000313" key="2">
    <source>
        <dbReference type="Proteomes" id="UP000703269"/>
    </source>
</evidence>
<protein>
    <submittedName>
        <fullName evidence="1">Uncharacterized protein</fullName>
    </submittedName>
</protein>
<gene>
    <name evidence="1" type="ORF">PsYK624_123050</name>
</gene>
<name>A0A9P3GIB5_9APHY</name>
<sequence>MEWAGDANRIVFDDDQQTLTVKAPPAADILIYNTAGVSSPDGIQYFEMTLYDDLETDLPIKFCVVQLDYDGELISPKAINIGPVKWRRKRLLCYKGVHRIDKDRGKISFGFGMHANEGTIFVTADGAWISM</sequence>
<evidence type="ECO:0000313" key="1">
    <source>
        <dbReference type="EMBL" id="GJE96112.1"/>
    </source>
</evidence>
<dbReference type="EMBL" id="BPQB01000056">
    <property type="protein sequence ID" value="GJE96112.1"/>
    <property type="molecule type" value="Genomic_DNA"/>
</dbReference>
<comment type="caution">
    <text evidence="1">The sequence shown here is derived from an EMBL/GenBank/DDBJ whole genome shotgun (WGS) entry which is preliminary data.</text>
</comment>
<reference evidence="1 2" key="1">
    <citation type="submission" date="2021-08" db="EMBL/GenBank/DDBJ databases">
        <title>Draft Genome Sequence of Phanerochaete sordida strain YK-624.</title>
        <authorList>
            <person name="Mori T."/>
            <person name="Dohra H."/>
            <person name="Suzuki T."/>
            <person name="Kawagishi H."/>
            <person name="Hirai H."/>
        </authorList>
    </citation>
    <scope>NUCLEOTIDE SEQUENCE [LARGE SCALE GENOMIC DNA]</scope>
    <source>
        <strain evidence="1 2">YK-624</strain>
    </source>
</reference>
<accession>A0A9P3GIB5</accession>
<dbReference type="Proteomes" id="UP000703269">
    <property type="component" value="Unassembled WGS sequence"/>
</dbReference>
<keyword evidence="2" id="KW-1185">Reference proteome</keyword>
<proteinExistence type="predicted"/>
<organism evidence="1 2">
    <name type="scientific">Phanerochaete sordida</name>
    <dbReference type="NCBI Taxonomy" id="48140"/>
    <lineage>
        <taxon>Eukaryota</taxon>
        <taxon>Fungi</taxon>
        <taxon>Dikarya</taxon>
        <taxon>Basidiomycota</taxon>
        <taxon>Agaricomycotina</taxon>
        <taxon>Agaricomycetes</taxon>
        <taxon>Polyporales</taxon>
        <taxon>Phanerochaetaceae</taxon>
        <taxon>Phanerochaete</taxon>
    </lineage>
</organism>
<dbReference type="AlphaFoldDB" id="A0A9P3GIB5"/>